<accession>A0A380NAD3</accession>
<gene>
    <name evidence="1" type="ORF">NCTC7807_01802</name>
</gene>
<evidence type="ECO:0000313" key="1">
    <source>
        <dbReference type="EMBL" id="SUP34573.1"/>
    </source>
</evidence>
<dbReference type="AlphaFoldDB" id="A0A380NAD3"/>
<proteinExistence type="predicted"/>
<dbReference type="EMBL" id="UHID01000005">
    <property type="protein sequence ID" value="SUP34573.1"/>
    <property type="molecule type" value="Genomic_DNA"/>
</dbReference>
<dbReference type="Proteomes" id="UP000254150">
    <property type="component" value="Unassembled WGS sequence"/>
</dbReference>
<protein>
    <submittedName>
        <fullName evidence="1">Uncharacterized protein</fullName>
    </submittedName>
</protein>
<sequence length="107" mass="10871">MILAGLPTATTLGGRSLVTTAPAPTTVFSPMVTPGQTMTPPPSHTLSPMVIGSAASHLARRATGSTGCVGVSNWTCGPNCTSSPTVIGATSRRTAPKLMKVPRPRVM</sequence>
<reference evidence="1 2" key="1">
    <citation type="submission" date="2018-06" db="EMBL/GenBank/DDBJ databases">
        <authorList>
            <consortium name="Pathogen Informatics"/>
            <person name="Doyle S."/>
        </authorList>
    </citation>
    <scope>NUCLEOTIDE SEQUENCE [LARGE SCALE GENOMIC DNA]</scope>
    <source>
        <strain evidence="1 2">NCTC7807</strain>
    </source>
</reference>
<evidence type="ECO:0000313" key="2">
    <source>
        <dbReference type="Proteomes" id="UP000254150"/>
    </source>
</evidence>
<organism evidence="1 2">
    <name type="scientific">Streptomyces griseus</name>
    <dbReference type="NCBI Taxonomy" id="1911"/>
    <lineage>
        <taxon>Bacteria</taxon>
        <taxon>Bacillati</taxon>
        <taxon>Actinomycetota</taxon>
        <taxon>Actinomycetes</taxon>
        <taxon>Kitasatosporales</taxon>
        <taxon>Streptomycetaceae</taxon>
        <taxon>Streptomyces</taxon>
    </lineage>
</organism>
<name>A0A380NAD3_STRGR</name>